<keyword evidence="3 5" id="KW-1133">Transmembrane helix</keyword>
<dbReference type="VEuPathDB" id="VectorBase:SSCA000837"/>
<dbReference type="Proteomes" id="UP000616769">
    <property type="component" value="Unassembled WGS sequence"/>
</dbReference>
<gene>
    <name evidence="8" type="ORF">QR98_0061770</name>
    <name evidence="7" type="ORF">SSS_6655</name>
</gene>
<reference evidence="9" key="4">
    <citation type="submission" date="2022-06" db="UniProtKB">
        <authorList>
            <consortium name="EnsemblMetazoa"/>
        </authorList>
    </citation>
    <scope>IDENTIFICATION</scope>
</reference>
<keyword evidence="10" id="KW-1185">Reference proteome</keyword>
<sequence>MKMASNHFNHQTEELITTTKSIQEKLTPIRDIILFGKSILIWKKPYYSSYIVTSITLIFMILWLVEVPIISKLCFTGIIATLLDYFSPYLNAILASTKTENDEAEFAELCTTFAKTWIDVRDFYLLFSSWKTNKIKLYYSTILTVLMVIAWIGTQIHNLLLLYLLTLFVVLYPGLSHHNLIQQFTATVQTYTKSMFNNNRNSPKKLQ</sequence>
<dbReference type="GO" id="GO:0016020">
    <property type="term" value="C:membrane"/>
    <property type="evidence" value="ECO:0007669"/>
    <property type="project" value="UniProtKB-SubCell"/>
</dbReference>
<reference evidence="10" key="2">
    <citation type="journal article" date="2020" name="PLoS Negl. Trop. Dis.">
        <title>High-quality nuclear genome for Sarcoptes scabiei-A critical resource for a neglected parasite.</title>
        <authorList>
            <person name="Korhonen P.K."/>
            <person name="Gasser R.B."/>
            <person name="Ma G."/>
            <person name="Wang T."/>
            <person name="Stroehlein A.J."/>
            <person name="Young N.D."/>
            <person name="Ang C.S."/>
            <person name="Fernando D.D."/>
            <person name="Lu H.C."/>
            <person name="Taylor S."/>
            <person name="Reynolds S.L."/>
            <person name="Mofiz E."/>
            <person name="Najaraj S.H."/>
            <person name="Gowda H."/>
            <person name="Madugundu A."/>
            <person name="Renuse S."/>
            <person name="Holt D."/>
            <person name="Pandey A."/>
            <person name="Papenfuss A.T."/>
            <person name="Fischer K."/>
        </authorList>
    </citation>
    <scope>NUCLEOTIDE SEQUENCE [LARGE SCALE GENOMIC DNA]</scope>
</reference>
<keyword evidence="2 5" id="KW-0812">Transmembrane</keyword>
<evidence type="ECO:0000256" key="2">
    <source>
        <dbReference type="ARBA" id="ARBA00022692"/>
    </source>
</evidence>
<evidence type="ECO:0000313" key="7">
    <source>
        <dbReference type="EMBL" id="KAF7493167.1"/>
    </source>
</evidence>
<evidence type="ECO:0000256" key="5">
    <source>
        <dbReference type="SAM" id="Phobius"/>
    </source>
</evidence>
<evidence type="ECO:0000313" key="9">
    <source>
        <dbReference type="EnsemblMetazoa" id="KAF7493167.1"/>
    </source>
</evidence>
<feature type="transmembrane region" description="Helical" evidence="5">
    <location>
        <begin position="159"/>
        <end position="175"/>
    </location>
</feature>
<proteinExistence type="predicted"/>
<feature type="transmembrane region" description="Helical" evidence="5">
    <location>
        <begin position="137"/>
        <end position="153"/>
    </location>
</feature>
<dbReference type="EMBL" id="JXLN01011788">
    <property type="protein sequence ID" value="KPM07678.1"/>
    <property type="molecule type" value="Genomic_DNA"/>
</dbReference>
<accession>A0A132A9Q2</accession>
<dbReference type="PANTHER" id="PTHR20952:SF0">
    <property type="entry name" value="ADP-RIBOSYLATION FACTOR-LIKE PROTEIN 6-INTERACTING PROTEIN 1"/>
    <property type="match status" value="1"/>
</dbReference>
<protein>
    <submittedName>
        <fullName evidence="7">ADP-ribosylation factor-like protein 6-interacting protein 1</fullName>
    </submittedName>
</protein>
<dbReference type="AlphaFoldDB" id="A0A132A9Q2"/>
<dbReference type="GO" id="GO:0005783">
    <property type="term" value="C:endoplasmic reticulum"/>
    <property type="evidence" value="ECO:0007669"/>
    <property type="project" value="UniProtKB-ARBA"/>
</dbReference>
<dbReference type="InterPro" id="IPR057282">
    <property type="entry name" value="RETREG1-3-like_RHD"/>
</dbReference>
<feature type="transmembrane region" description="Helical" evidence="5">
    <location>
        <begin position="46"/>
        <end position="63"/>
    </location>
</feature>
<dbReference type="Proteomes" id="UP000070412">
    <property type="component" value="Unassembled WGS sequence"/>
</dbReference>
<organism evidence="8 11">
    <name type="scientific">Sarcoptes scabiei</name>
    <name type="common">Itch mite</name>
    <name type="synonym">Acarus scabiei</name>
    <dbReference type="NCBI Taxonomy" id="52283"/>
    <lineage>
        <taxon>Eukaryota</taxon>
        <taxon>Metazoa</taxon>
        <taxon>Ecdysozoa</taxon>
        <taxon>Arthropoda</taxon>
        <taxon>Chelicerata</taxon>
        <taxon>Arachnida</taxon>
        <taxon>Acari</taxon>
        <taxon>Acariformes</taxon>
        <taxon>Sarcoptiformes</taxon>
        <taxon>Astigmata</taxon>
        <taxon>Psoroptidia</taxon>
        <taxon>Sarcoptoidea</taxon>
        <taxon>Sarcoptidae</taxon>
        <taxon>Sarcoptinae</taxon>
        <taxon>Sarcoptes</taxon>
    </lineage>
</organism>
<reference evidence="8 11" key="1">
    <citation type="journal article" date="2015" name="Parasit. Vectors">
        <title>Draft genome of the scabies mite.</title>
        <authorList>
            <person name="Rider S.D.Jr."/>
            <person name="Morgan M.S."/>
            <person name="Arlian L.G."/>
        </authorList>
    </citation>
    <scope>NUCLEOTIDE SEQUENCE [LARGE SCALE GENOMIC DNA]</scope>
    <source>
        <strain evidence="8">Arlian Lab</strain>
    </source>
</reference>
<evidence type="ECO:0000313" key="8">
    <source>
        <dbReference type="EMBL" id="KPM07678.1"/>
    </source>
</evidence>
<evidence type="ECO:0000259" key="6">
    <source>
        <dbReference type="Pfam" id="PF24456"/>
    </source>
</evidence>
<name>A0A132A9Q2_SARSC</name>
<evidence type="ECO:0000313" key="10">
    <source>
        <dbReference type="Proteomes" id="UP000070412"/>
    </source>
</evidence>
<dbReference type="PANTHER" id="PTHR20952">
    <property type="entry name" value="ADP-RIBOSYLATION-LIKE FACTOR 6-INTERACTING PROTEIN"/>
    <property type="match status" value="1"/>
</dbReference>
<dbReference type="OrthoDB" id="6416122at2759"/>
<dbReference type="EnsemblMetazoa" id="SSS_6655s_mrna">
    <property type="protein sequence ID" value="KAF7493167.1"/>
    <property type="gene ID" value="SSS_6655"/>
</dbReference>
<keyword evidence="4 5" id="KW-0472">Membrane</keyword>
<feature type="transmembrane region" description="Helical" evidence="5">
    <location>
        <begin position="69"/>
        <end position="86"/>
    </location>
</feature>
<evidence type="ECO:0000256" key="3">
    <source>
        <dbReference type="ARBA" id="ARBA00022989"/>
    </source>
</evidence>
<evidence type="ECO:0000256" key="4">
    <source>
        <dbReference type="ARBA" id="ARBA00023136"/>
    </source>
</evidence>
<evidence type="ECO:0000313" key="11">
    <source>
        <dbReference type="Proteomes" id="UP000616769"/>
    </source>
</evidence>
<reference evidence="7" key="3">
    <citation type="submission" date="2020-01" db="EMBL/GenBank/DDBJ databases">
        <authorList>
            <person name="Korhonen P.K.K."/>
            <person name="Guangxu M.G."/>
            <person name="Wang T.W."/>
            <person name="Stroehlein A.J.S."/>
            <person name="Young N.D."/>
            <person name="Ang C.-S.A."/>
            <person name="Fernando D.W.F."/>
            <person name="Lu H.L."/>
            <person name="Taylor S.T."/>
            <person name="Ehtesham M.E.M."/>
            <person name="Najaraj S.H.N."/>
            <person name="Harsha G.H.G."/>
            <person name="Madugundu A.M."/>
            <person name="Renuse S.R."/>
            <person name="Holt D.H."/>
            <person name="Pandey A.P."/>
            <person name="Papenfuss A.P."/>
            <person name="Gasser R.B.G."/>
            <person name="Fischer K.F."/>
        </authorList>
    </citation>
    <scope>NUCLEOTIDE SEQUENCE</scope>
    <source>
        <strain evidence="7">SSS_KF_BRIS2020</strain>
    </source>
</reference>
<feature type="domain" description="RETREG1-3/ARL6IP-like N-terminal reticulon-homology" evidence="6">
    <location>
        <begin position="30"/>
        <end position="190"/>
    </location>
</feature>
<dbReference type="Pfam" id="PF24456">
    <property type="entry name" value="RHD_RETREG1-3"/>
    <property type="match status" value="1"/>
</dbReference>
<dbReference type="InterPro" id="IPR052114">
    <property type="entry name" value="ER_autophagy_membrane_reg"/>
</dbReference>
<evidence type="ECO:0000256" key="1">
    <source>
        <dbReference type="ARBA" id="ARBA00004141"/>
    </source>
</evidence>
<comment type="subcellular location">
    <subcellularLocation>
        <location evidence="1">Membrane</location>
        <topology evidence="1">Multi-pass membrane protein</topology>
    </subcellularLocation>
</comment>
<dbReference type="EMBL" id="WVUK01000056">
    <property type="protein sequence ID" value="KAF7493167.1"/>
    <property type="molecule type" value="Genomic_DNA"/>
</dbReference>